<dbReference type="GO" id="GO:0006511">
    <property type="term" value="P:ubiquitin-dependent protein catabolic process"/>
    <property type="evidence" value="ECO:0007669"/>
    <property type="project" value="TreeGrafter"/>
</dbReference>
<keyword evidence="5" id="KW-0539">Nucleus</keyword>
<dbReference type="InterPro" id="IPR013083">
    <property type="entry name" value="Znf_RING/FYVE/PHD"/>
</dbReference>
<evidence type="ECO:0000256" key="2">
    <source>
        <dbReference type="ARBA" id="ARBA00022723"/>
    </source>
</evidence>
<dbReference type="SUPFAM" id="SSF57756">
    <property type="entry name" value="Retrovirus zinc finger-like domains"/>
    <property type="match status" value="1"/>
</dbReference>
<dbReference type="SUPFAM" id="SSF57850">
    <property type="entry name" value="RING/U-box"/>
    <property type="match status" value="1"/>
</dbReference>
<dbReference type="InterPro" id="IPR001841">
    <property type="entry name" value="Znf_RING"/>
</dbReference>
<dbReference type="PROSITE" id="PS50089">
    <property type="entry name" value="ZF_RING_2"/>
    <property type="match status" value="1"/>
</dbReference>
<evidence type="ECO:0000313" key="12">
    <source>
        <dbReference type="Proteomes" id="UP000095282"/>
    </source>
</evidence>
<dbReference type="InterPro" id="IPR014891">
    <property type="entry name" value="DWNN_domain"/>
</dbReference>
<dbReference type="Pfam" id="PF08783">
    <property type="entry name" value="DWNN"/>
    <property type="match status" value="1"/>
</dbReference>
<dbReference type="InterPro" id="IPR001878">
    <property type="entry name" value="Znf_CCHC"/>
</dbReference>
<keyword evidence="3 6" id="KW-0863">Zinc-finger</keyword>
<feature type="domain" description="U-box" evidence="11">
    <location>
        <begin position="236"/>
        <end position="314"/>
    </location>
</feature>
<evidence type="ECO:0000259" key="11">
    <source>
        <dbReference type="PROSITE" id="PS51698"/>
    </source>
</evidence>
<keyword evidence="4" id="KW-0862">Zinc</keyword>
<proteinExistence type="predicted"/>
<organism evidence="12 13">
    <name type="scientific">Caenorhabditis tropicalis</name>
    <dbReference type="NCBI Taxonomy" id="1561998"/>
    <lineage>
        <taxon>Eukaryota</taxon>
        <taxon>Metazoa</taxon>
        <taxon>Ecdysozoa</taxon>
        <taxon>Nematoda</taxon>
        <taxon>Chromadorea</taxon>
        <taxon>Rhabditida</taxon>
        <taxon>Rhabditina</taxon>
        <taxon>Rhabditomorpha</taxon>
        <taxon>Rhabditoidea</taxon>
        <taxon>Rhabditidae</taxon>
        <taxon>Peloderinae</taxon>
        <taxon>Caenorhabditis</taxon>
    </lineage>
</organism>
<evidence type="ECO:0000256" key="6">
    <source>
        <dbReference type="PROSITE-ProRule" id="PRU00047"/>
    </source>
</evidence>
<feature type="domain" description="RING-type" evidence="8">
    <location>
        <begin position="243"/>
        <end position="284"/>
    </location>
</feature>
<dbReference type="InterPro" id="IPR036875">
    <property type="entry name" value="Znf_CCHC_sf"/>
</dbReference>
<dbReference type="GO" id="GO:0016567">
    <property type="term" value="P:protein ubiquitination"/>
    <property type="evidence" value="ECO:0007669"/>
    <property type="project" value="InterPro"/>
</dbReference>
<dbReference type="PROSITE" id="PS51282">
    <property type="entry name" value="DWNN"/>
    <property type="match status" value="1"/>
</dbReference>
<dbReference type="STRING" id="1561998.A0A1I7T1A2"/>
<dbReference type="Pfam" id="PF13696">
    <property type="entry name" value="zf-CCHC_2"/>
    <property type="match status" value="1"/>
</dbReference>
<dbReference type="AlphaFoldDB" id="A0A1I7T1A2"/>
<dbReference type="InterPro" id="IPR033489">
    <property type="entry name" value="RBBP6"/>
</dbReference>
<evidence type="ECO:0000256" key="4">
    <source>
        <dbReference type="ARBA" id="ARBA00022833"/>
    </source>
</evidence>
<evidence type="ECO:0000256" key="3">
    <source>
        <dbReference type="ARBA" id="ARBA00022771"/>
    </source>
</evidence>
<feature type="region of interest" description="Disordered" evidence="7">
    <location>
        <begin position="492"/>
        <end position="623"/>
    </location>
</feature>
<protein>
    <submittedName>
        <fullName evidence="13">E3 ubiquitin-protein ligase RBBP6</fullName>
    </submittedName>
</protein>
<feature type="compositionally biased region" description="Low complexity" evidence="7">
    <location>
        <begin position="524"/>
        <end position="535"/>
    </location>
</feature>
<feature type="compositionally biased region" description="Basic and acidic residues" evidence="7">
    <location>
        <begin position="556"/>
        <end position="596"/>
    </location>
</feature>
<dbReference type="CDD" id="cd16620">
    <property type="entry name" value="vRING-HC-C4C4_RBBP6"/>
    <property type="match status" value="1"/>
</dbReference>
<dbReference type="GO" id="GO:0008270">
    <property type="term" value="F:zinc ion binding"/>
    <property type="evidence" value="ECO:0007669"/>
    <property type="project" value="UniProtKB-KW"/>
</dbReference>
<dbReference type="GO" id="GO:0061630">
    <property type="term" value="F:ubiquitin protein ligase activity"/>
    <property type="evidence" value="ECO:0007669"/>
    <property type="project" value="InterPro"/>
</dbReference>
<dbReference type="PANTHER" id="PTHR15439">
    <property type="entry name" value="RETINOBLASTOMA-BINDING PROTEIN 6"/>
    <property type="match status" value="1"/>
</dbReference>
<keyword evidence="12" id="KW-1185">Reference proteome</keyword>
<comment type="subcellular location">
    <subcellularLocation>
        <location evidence="1">Nucleus</location>
    </subcellularLocation>
</comment>
<dbReference type="GO" id="GO:0003676">
    <property type="term" value="F:nucleic acid binding"/>
    <property type="evidence" value="ECO:0007669"/>
    <property type="project" value="InterPro"/>
</dbReference>
<evidence type="ECO:0000256" key="7">
    <source>
        <dbReference type="SAM" id="MobiDB-lite"/>
    </source>
</evidence>
<evidence type="ECO:0000259" key="8">
    <source>
        <dbReference type="PROSITE" id="PS50089"/>
    </source>
</evidence>
<dbReference type="InterPro" id="IPR025829">
    <property type="entry name" value="Zn_knuckle_CX2CX3GHX4C"/>
</dbReference>
<dbReference type="eggNOG" id="KOG0314">
    <property type="taxonomic scope" value="Eukaryota"/>
</dbReference>
<evidence type="ECO:0000259" key="10">
    <source>
        <dbReference type="PROSITE" id="PS51282"/>
    </source>
</evidence>
<dbReference type="InterPro" id="IPR003613">
    <property type="entry name" value="Ubox_domain"/>
</dbReference>
<name>A0A1I7T1A2_9PELO</name>
<dbReference type="Gene3D" id="3.30.40.10">
    <property type="entry name" value="Zinc/RING finger domain, C3HC4 (zinc finger)"/>
    <property type="match status" value="1"/>
</dbReference>
<dbReference type="GO" id="GO:0006397">
    <property type="term" value="P:mRNA processing"/>
    <property type="evidence" value="ECO:0007669"/>
    <property type="project" value="InterPro"/>
</dbReference>
<evidence type="ECO:0000313" key="13">
    <source>
        <dbReference type="WBParaSite" id="Csp11.Scaffold459.g1449.t1"/>
    </source>
</evidence>
<dbReference type="PROSITE" id="PS51698">
    <property type="entry name" value="U_BOX"/>
    <property type="match status" value="1"/>
</dbReference>
<dbReference type="SMART" id="SM01180">
    <property type="entry name" value="DWNN"/>
    <property type="match status" value="1"/>
</dbReference>
<dbReference type="GO" id="GO:0005737">
    <property type="term" value="C:cytoplasm"/>
    <property type="evidence" value="ECO:0007669"/>
    <property type="project" value="UniProtKB-ARBA"/>
</dbReference>
<dbReference type="GO" id="GO:0019899">
    <property type="term" value="F:enzyme binding"/>
    <property type="evidence" value="ECO:0007669"/>
    <property type="project" value="UniProtKB-ARBA"/>
</dbReference>
<dbReference type="WBParaSite" id="Csp11.Scaffold459.g1449.t1">
    <property type="protein sequence ID" value="Csp11.Scaffold459.g1449.t1"/>
    <property type="gene ID" value="Csp11.Scaffold459.g1449"/>
</dbReference>
<dbReference type="Gene3D" id="4.10.60.10">
    <property type="entry name" value="Zinc finger, CCHC-type"/>
    <property type="match status" value="1"/>
</dbReference>
<reference evidence="13" key="1">
    <citation type="submission" date="2016-11" db="UniProtKB">
        <authorList>
            <consortium name="WormBaseParasite"/>
        </authorList>
    </citation>
    <scope>IDENTIFICATION</scope>
</reference>
<evidence type="ECO:0000256" key="5">
    <source>
        <dbReference type="ARBA" id="ARBA00023242"/>
    </source>
</evidence>
<dbReference type="GO" id="GO:0005634">
    <property type="term" value="C:nucleus"/>
    <property type="evidence" value="ECO:0007669"/>
    <property type="project" value="UniProtKB-SubCell"/>
</dbReference>
<dbReference type="Proteomes" id="UP000095282">
    <property type="component" value="Unplaced"/>
</dbReference>
<evidence type="ECO:0000259" key="9">
    <source>
        <dbReference type="PROSITE" id="PS50158"/>
    </source>
</evidence>
<evidence type="ECO:0000256" key="1">
    <source>
        <dbReference type="ARBA" id="ARBA00004123"/>
    </source>
</evidence>
<feature type="compositionally biased region" description="Basic residues" evidence="7">
    <location>
        <begin position="542"/>
        <end position="555"/>
    </location>
</feature>
<dbReference type="Gene3D" id="3.10.20.90">
    <property type="entry name" value="Phosphatidylinositol 3-kinase Catalytic Subunit, Chain A, domain 1"/>
    <property type="match status" value="1"/>
</dbReference>
<feature type="domain" description="DWNN" evidence="10">
    <location>
        <begin position="4"/>
        <end position="75"/>
    </location>
</feature>
<keyword evidence="2" id="KW-0479">Metal-binding</keyword>
<dbReference type="PROSITE" id="PS50158">
    <property type="entry name" value="ZF_CCHC"/>
    <property type="match status" value="1"/>
</dbReference>
<sequence>MSSIHYKFRAELDYKTLQFDGLHIRGEQLVREICTKENLKLELFELQLQNAHTKKMYSDDELIPRNSSIIVQRFPRKDAAKVQKVQAGVNSGMINQADATSSTIDPSTHIASADFENMDESERLNHIRDQSTRAYDPSNFRRRPQGIMTGPPPPTYTCNRCYQPGHWYKNCPMLNTKRTTGIPSQELMETTADDPSAMLHPSGKYVVPIMHWKARQDTLTKKSEDGSSSPAQVDRKVPPELLCPLCQSIFNQAIVTSCCGNSYCAECIEQRILDPDNAKCPGDDCGRDISITSIIPNKTLRDAAAAWISANAPGAAPVNQVGQEPEQIRIRIGLKAPSSSTSLASQNVSGISPGSALALQQPISVPVTTSSIVSVASNTAAPQAMTTLNPAIPGLPHAPTSVNSAAVIQDVSLPPPQLRHELPPGIPGVSSLNQFPQSTLNVPGLPGQVIAHPQTVPLSYSIPVFTPGFPPAASSAPRASVMSGIDEWNAFLQNKDKRRDQRDKDRTRRKERHDSRNHRRRDSSSSTSSTLSSFSGDEDRYRRKRREKESKKRRSVEKERQRRSDDHRRIRDRERERDRDRDHRESRSSARSKDVKTTSSSSHRRDRDEPKRRERKREDERRKIETMNIKRMMIQLKTAMILSQRTKTKLMESSLNMAMYKRPK</sequence>
<accession>A0A1I7T1A2</accession>
<feature type="compositionally biased region" description="Basic and acidic residues" evidence="7">
    <location>
        <begin position="603"/>
        <end position="623"/>
    </location>
</feature>
<feature type="compositionally biased region" description="Basic and acidic residues" evidence="7">
    <location>
        <begin position="494"/>
        <end position="514"/>
    </location>
</feature>
<feature type="domain" description="CCHC-type" evidence="9">
    <location>
        <begin position="158"/>
        <end position="172"/>
    </location>
</feature>
<dbReference type="PANTHER" id="PTHR15439:SF0">
    <property type="entry name" value="CELL DIVISION CYCLE AND APOPTOSIS REGULATOR PROTEIN 1-RELATED"/>
    <property type="match status" value="1"/>
</dbReference>